<dbReference type="EMBL" id="ML994629">
    <property type="protein sequence ID" value="KAF2186698.1"/>
    <property type="molecule type" value="Genomic_DNA"/>
</dbReference>
<keyword evidence="5" id="KW-1185">Reference proteome</keyword>
<evidence type="ECO:0000313" key="4">
    <source>
        <dbReference type="EMBL" id="KAF2186698.1"/>
    </source>
</evidence>
<dbReference type="InterPro" id="IPR002110">
    <property type="entry name" value="Ankyrin_rpt"/>
</dbReference>
<organism evidence="4 5">
    <name type="scientific">Zopfia rhizophila CBS 207.26</name>
    <dbReference type="NCBI Taxonomy" id="1314779"/>
    <lineage>
        <taxon>Eukaryota</taxon>
        <taxon>Fungi</taxon>
        <taxon>Dikarya</taxon>
        <taxon>Ascomycota</taxon>
        <taxon>Pezizomycotina</taxon>
        <taxon>Dothideomycetes</taxon>
        <taxon>Dothideomycetes incertae sedis</taxon>
        <taxon>Zopfiaceae</taxon>
        <taxon>Zopfia</taxon>
    </lineage>
</organism>
<dbReference type="SMART" id="SM00248">
    <property type="entry name" value="ANK"/>
    <property type="match status" value="4"/>
</dbReference>
<feature type="repeat" description="ANK" evidence="3">
    <location>
        <begin position="27"/>
        <end position="59"/>
    </location>
</feature>
<proteinExistence type="predicted"/>
<dbReference type="OrthoDB" id="539213at2759"/>
<evidence type="ECO:0000256" key="2">
    <source>
        <dbReference type="ARBA" id="ARBA00023043"/>
    </source>
</evidence>
<dbReference type="Pfam" id="PF12796">
    <property type="entry name" value="Ank_2"/>
    <property type="match status" value="1"/>
</dbReference>
<reference evidence="4" key="1">
    <citation type="journal article" date="2020" name="Stud. Mycol.">
        <title>101 Dothideomycetes genomes: a test case for predicting lifestyles and emergence of pathogens.</title>
        <authorList>
            <person name="Haridas S."/>
            <person name="Albert R."/>
            <person name="Binder M."/>
            <person name="Bloem J."/>
            <person name="Labutti K."/>
            <person name="Salamov A."/>
            <person name="Andreopoulos B."/>
            <person name="Baker S."/>
            <person name="Barry K."/>
            <person name="Bills G."/>
            <person name="Bluhm B."/>
            <person name="Cannon C."/>
            <person name="Castanera R."/>
            <person name="Culley D."/>
            <person name="Daum C."/>
            <person name="Ezra D."/>
            <person name="Gonzalez J."/>
            <person name="Henrissat B."/>
            <person name="Kuo A."/>
            <person name="Liang C."/>
            <person name="Lipzen A."/>
            <person name="Lutzoni F."/>
            <person name="Magnuson J."/>
            <person name="Mondo S."/>
            <person name="Nolan M."/>
            <person name="Ohm R."/>
            <person name="Pangilinan J."/>
            <person name="Park H.-J."/>
            <person name="Ramirez L."/>
            <person name="Alfaro M."/>
            <person name="Sun H."/>
            <person name="Tritt A."/>
            <person name="Yoshinaga Y."/>
            <person name="Zwiers L.-H."/>
            <person name="Turgeon B."/>
            <person name="Goodwin S."/>
            <person name="Spatafora J."/>
            <person name="Crous P."/>
            <person name="Grigoriev I."/>
        </authorList>
    </citation>
    <scope>NUCLEOTIDE SEQUENCE</scope>
    <source>
        <strain evidence="4">CBS 207.26</strain>
    </source>
</reference>
<dbReference type="PANTHER" id="PTHR24198">
    <property type="entry name" value="ANKYRIN REPEAT AND PROTEIN KINASE DOMAIN-CONTAINING PROTEIN"/>
    <property type="match status" value="1"/>
</dbReference>
<name>A0A6A6E870_9PEZI</name>
<dbReference type="PANTHER" id="PTHR24198:SF165">
    <property type="entry name" value="ANKYRIN REPEAT-CONTAINING PROTEIN-RELATED"/>
    <property type="match status" value="1"/>
</dbReference>
<gene>
    <name evidence="4" type="ORF">K469DRAFT_572466</name>
</gene>
<feature type="repeat" description="ANK" evidence="3">
    <location>
        <begin position="60"/>
        <end position="92"/>
    </location>
</feature>
<dbReference type="PROSITE" id="PS50297">
    <property type="entry name" value="ANK_REP_REGION"/>
    <property type="match status" value="1"/>
</dbReference>
<accession>A0A6A6E870</accession>
<dbReference type="Gene3D" id="1.25.40.20">
    <property type="entry name" value="Ankyrin repeat-containing domain"/>
    <property type="match status" value="1"/>
</dbReference>
<protein>
    <submittedName>
        <fullName evidence="4">Ankyrin</fullName>
    </submittedName>
</protein>
<keyword evidence="2 3" id="KW-0040">ANK repeat</keyword>
<dbReference type="InterPro" id="IPR036770">
    <property type="entry name" value="Ankyrin_rpt-contain_sf"/>
</dbReference>
<dbReference type="Proteomes" id="UP000800200">
    <property type="component" value="Unassembled WGS sequence"/>
</dbReference>
<evidence type="ECO:0000256" key="3">
    <source>
        <dbReference type="PROSITE-ProRule" id="PRU00023"/>
    </source>
</evidence>
<dbReference type="PROSITE" id="PS50088">
    <property type="entry name" value="ANK_REPEAT"/>
    <property type="match status" value="2"/>
</dbReference>
<keyword evidence="1" id="KW-0677">Repeat</keyword>
<evidence type="ECO:0000256" key="1">
    <source>
        <dbReference type="ARBA" id="ARBA00022737"/>
    </source>
</evidence>
<dbReference type="SUPFAM" id="SSF48403">
    <property type="entry name" value="Ankyrin repeat"/>
    <property type="match status" value="1"/>
</dbReference>
<evidence type="ECO:0000313" key="5">
    <source>
        <dbReference type="Proteomes" id="UP000800200"/>
    </source>
</evidence>
<sequence>MAASAGEAYSVRFLLENGCTHDIVHTNGKTLVELAIRWGNPSVMQALQDFGAKFDSVDSNSDAPHPCAIEAGNTDVVRLLIDAGADVGKADPHGWSPLHSAAFSGDMGALLLALQRAKHPSPKDEYGWTPLDLAAFYRHEDIVKILDPDGKVTEFAWSHRSSKSSVSATHHYVPPMEDSAVTGYAEAPGSAR</sequence>
<dbReference type="AlphaFoldDB" id="A0A6A6E870"/>